<keyword evidence="3" id="KW-0472">Membrane</keyword>
<keyword evidence="3" id="KW-0812">Transmembrane</keyword>
<dbReference type="AlphaFoldDB" id="A0A9W4HLR8"/>
<reference evidence="5" key="1">
    <citation type="submission" date="2021-07" db="EMBL/GenBank/DDBJ databases">
        <authorList>
            <person name="Branca A.L. A."/>
        </authorList>
    </citation>
    <scope>NUCLEOTIDE SEQUENCE</scope>
</reference>
<dbReference type="InterPro" id="IPR047883">
    <property type="entry name" value="Rtt103-like_CID"/>
</dbReference>
<dbReference type="Proteomes" id="UP001153618">
    <property type="component" value="Unassembled WGS sequence"/>
</dbReference>
<evidence type="ECO:0000313" key="5">
    <source>
        <dbReference type="EMBL" id="CAG8053269.1"/>
    </source>
</evidence>
<protein>
    <recommendedName>
        <fullName evidence="4">CID domain-containing protein</fullName>
    </recommendedName>
</protein>
<sequence length="487" mass="52597">MVIGKGCKKDVPDFFFHFVCFLGSSFLSSAFLPLLGLTFGELLLCLGPLPIISTPDTSETQLPFSFASHSIRFLNMAFTDDAVKAKLSALNETQESIVTVAQWVMFHRRHAERTAQIWLSKIRDSPPQRRLNLIYLANEVAQQSKARGKDDFLIAFSPIIVEATSAAYKGSSADYQQRIRRVIEVWRQRSVFEGPILDAVESRVDEIDKGRSTAKKQTLGGSFFKDPSSGSTPSELQPLVPLQVALSKAAVSAGSSNTTATAEFDKLHDPNDAQPTLPVHAARLSQLLKSLANAENSVSEVIKSRRALIDGLEKMLQTNRAELSKEENIAADLTKKKASADAKKHEVEDAIMRGLANEDTSTSPDNGANDGSARPEVEALTPPPVEAITPVGSPQPEKQGIRRGPFTEEADDDAPGWANMGSMPDMGETATDGPSLPVGNGNGNGNDFDVANGPKRRKISHGEEDYAAFAGGDLDPDLAALLNQAKQ</sequence>
<dbReference type="OrthoDB" id="10069473at2759"/>
<evidence type="ECO:0000256" key="3">
    <source>
        <dbReference type="SAM" id="Phobius"/>
    </source>
</evidence>
<evidence type="ECO:0000259" key="4">
    <source>
        <dbReference type="PROSITE" id="PS51391"/>
    </source>
</evidence>
<dbReference type="Gene3D" id="1.25.40.90">
    <property type="match status" value="1"/>
</dbReference>
<dbReference type="GO" id="GO:0031124">
    <property type="term" value="P:mRNA 3'-end processing"/>
    <property type="evidence" value="ECO:0007669"/>
    <property type="project" value="InterPro"/>
</dbReference>
<dbReference type="PROSITE" id="PS51391">
    <property type="entry name" value="CID"/>
    <property type="match status" value="1"/>
</dbReference>
<keyword evidence="1" id="KW-0175">Coiled coil</keyword>
<dbReference type="EMBL" id="CAJVOS010000016">
    <property type="protein sequence ID" value="CAG8053269.1"/>
    <property type="molecule type" value="Genomic_DNA"/>
</dbReference>
<organism evidence="5 6">
    <name type="scientific">Penicillium olsonii</name>
    <dbReference type="NCBI Taxonomy" id="99116"/>
    <lineage>
        <taxon>Eukaryota</taxon>
        <taxon>Fungi</taxon>
        <taxon>Dikarya</taxon>
        <taxon>Ascomycota</taxon>
        <taxon>Pezizomycotina</taxon>
        <taxon>Eurotiomycetes</taxon>
        <taxon>Eurotiomycetidae</taxon>
        <taxon>Eurotiales</taxon>
        <taxon>Aspergillaceae</taxon>
        <taxon>Penicillium</taxon>
    </lineage>
</organism>
<dbReference type="PANTHER" id="PTHR12460">
    <property type="entry name" value="CYCLIN-DEPENDENT KINASE INHIBITOR-RELATED PROTEIN"/>
    <property type="match status" value="1"/>
</dbReference>
<keyword evidence="6" id="KW-1185">Reference proteome</keyword>
<comment type="caution">
    <text evidence="5">The sequence shown here is derived from an EMBL/GenBank/DDBJ whole genome shotgun (WGS) entry which is preliminary data.</text>
</comment>
<feature type="coiled-coil region" evidence="1">
    <location>
        <begin position="309"/>
        <end position="350"/>
    </location>
</feature>
<feature type="transmembrane region" description="Helical" evidence="3">
    <location>
        <begin position="14"/>
        <end position="35"/>
    </location>
</feature>
<gene>
    <name evidence="5" type="ORF">POLS_LOCUS3328</name>
</gene>
<dbReference type="InterPro" id="IPR008942">
    <property type="entry name" value="ENTH_VHS"/>
</dbReference>
<dbReference type="SUPFAM" id="SSF48464">
    <property type="entry name" value="ENTH/VHS domain"/>
    <property type="match status" value="1"/>
</dbReference>
<dbReference type="InterPro" id="IPR006569">
    <property type="entry name" value="CID_dom"/>
</dbReference>
<dbReference type="FunFam" id="1.25.40.90:FF:000030">
    <property type="entry name" value="DUF618 domain protein"/>
    <property type="match status" value="1"/>
</dbReference>
<proteinExistence type="predicted"/>
<dbReference type="PANTHER" id="PTHR12460:SF0">
    <property type="entry name" value="CID DOMAIN-CONTAINING PROTEIN-RELATED"/>
    <property type="match status" value="1"/>
</dbReference>
<keyword evidence="3" id="KW-1133">Transmembrane helix</keyword>
<dbReference type="Pfam" id="PF04818">
    <property type="entry name" value="CID"/>
    <property type="match status" value="1"/>
</dbReference>
<accession>A0A9W4HLR8</accession>
<evidence type="ECO:0000313" key="6">
    <source>
        <dbReference type="Proteomes" id="UP001153618"/>
    </source>
</evidence>
<name>A0A9W4HLR8_PENOL</name>
<dbReference type="GO" id="GO:0099122">
    <property type="term" value="F:RNA polymerase II C-terminal domain binding"/>
    <property type="evidence" value="ECO:0007669"/>
    <property type="project" value="InterPro"/>
</dbReference>
<evidence type="ECO:0000256" key="1">
    <source>
        <dbReference type="SAM" id="Coils"/>
    </source>
</evidence>
<dbReference type="SMART" id="SM00582">
    <property type="entry name" value="RPR"/>
    <property type="match status" value="1"/>
</dbReference>
<feature type="region of interest" description="Disordered" evidence="2">
    <location>
        <begin position="354"/>
        <end position="459"/>
    </location>
</feature>
<dbReference type="CDD" id="cd17003">
    <property type="entry name" value="CID_Rtt103"/>
    <property type="match status" value="1"/>
</dbReference>
<feature type="domain" description="CID" evidence="4">
    <location>
        <begin position="75"/>
        <end position="208"/>
    </location>
</feature>
<evidence type="ECO:0000256" key="2">
    <source>
        <dbReference type="SAM" id="MobiDB-lite"/>
    </source>
</evidence>